<evidence type="ECO:0008006" key="3">
    <source>
        <dbReference type="Google" id="ProtNLM"/>
    </source>
</evidence>
<sequence>MDSTSPSFQVMDSQFDSESSWITVMCQASRFQITVSLKDLRGICFELEYSELVAKVDQMDGGADDDYDALCSWIVEPCFSYFRECTSHIPKDLTFEAFYYPPTYHLKIIVSGSSLYAKATRDRHTINPFALMIPSRDLPQYPKVCRSRASDIQIVPAITGTYDYMSETPHVKMAIGLLFDFIPSIGESLQSRQCKMASEHHAKWRRQVTAIVKELHSHDIVWGNVHPGNIVIDMNFDAWVVDFGDGWIEDFVDRKKAGIKEGDWQVVQRIFENWITR</sequence>
<evidence type="ECO:0000313" key="1">
    <source>
        <dbReference type="EMBL" id="RDL37302.1"/>
    </source>
</evidence>
<dbReference type="RefSeq" id="XP_031869958.1">
    <property type="nucleotide sequence ID" value="XM_032013358.1"/>
</dbReference>
<reference evidence="1 2" key="1">
    <citation type="journal article" date="2018" name="IMA Fungus">
        <title>IMA Genome-F 9: Draft genome sequence of Annulohypoxylon stygium, Aspergillus mulundensis, Berkeleyomyces basicola (syn. Thielaviopsis basicola), Ceratocystis smalleyi, two Cercospora beticola strains, Coleophoma cylindrospora, Fusarium fracticaudum, Phialophora cf. hyalina, and Morchella septimelata.</title>
        <authorList>
            <person name="Wingfield B.D."/>
            <person name="Bills G.F."/>
            <person name="Dong Y."/>
            <person name="Huang W."/>
            <person name="Nel W.J."/>
            <person name="Swalarsk-Parry B.S."/>
            <person name="Vaghefi N."/>
            <person name="Wilken P.M."/>
            <person name="An Z."/>
            <person name="de Beer Z.W."/>
            <person name="De Vos L."/>
            <person name="Chen L."/>
            <person name="Duong T.A."/>
            <person name="Gao Y."/>
            <person name="Hammerbacher A."/>
            <person name="Kikkert J.R."/>
            <person name="Li Y."/>
            <person name="Li H."/>
            <person name="Li K."/>
            <person name="Li Q."/>
            <person name="Liu X."/>
            <person name="Ma X."/>
            <person name="Naidoo K."/>
            <person name="Pethybridge S.J."/>
            <person name="Sun J."/>
            <person name="Steenkamp E.T."/>
            <person name="van der Nest M.A."/>
            <person name="van Wyk S."/>
            <person name="Wingfield M.J."/>
            <person name="Xiong C."/>
            <person name="Yue Q."/>
            <person name="Zhang X."/>
        </authorList>
    </citation>
    <scope>NUCLEOTIDE SEQUENCE [LARGE SCALE GENOMIC DNA]</scope>
    <source>
        <strain evidence="1 2">BP 5553</strain>
    </source>
</reference>
<protein>
    <recommendedName>
        <fullName evidence="3">Protein kinase domain-containing protein</fullName>
    </recommendedName>
</protein>
<dbReference type="SUPFAM" id="SSF56112">
    <property type="entry name" value="Protein kinase-like (PK-like)"/>
    <property type="match status" value="1"/>
</dbReference>
<dbReference type="AlphaFoldDB" id="A0A370TP55"/>
<proteinExistence type="predicted"/>
<comment type="caution">
    <text evidence="1">The sequence shown here is derived from an EMBL/GenBank/DDBJ whole genome shotgun (WGS) entry which is preliminary data.</text>
</comment>
<dbReference type="EMBL" id="NPIC01000003">
    <property type="protein sequence ID" value="RDL37302.1"/>
    <property type="molecule type" value="Genomic_DNA"/>
</dbReference>
<accession>A0A370TP55</accession>
<dbReference type="Gene3D" id="1.10.510.10">
    <property type="entry name" value="Transferase(Phosphotransferase) domain 1"/>
    <property type="match status" value="1"/>
</dbReference>
<dbReference type="InterPro" id="IPR011009">
    <property type="entry name" value="Kinase-like_dom_sf"/>
</dbReference>
<dbReference type="GeneID" id="43597584"/>
<evidence type="ECO:0000313" key="2">
    <source>
        <dbReference type="Proteomes" id="UP000254866"/>
    </source>
</evidence>
<dbReference type="Proteomes" id="UP000254866">
    <property type="component" value="Unassembled WGS sequence"/>
</dbReference>
<gene>
    <name evidence="1" type="ORF">BP5553_04735</name>
</gene>
<name>A0A370TP55_9HELO</name>
<dbReference type="STRING" id="2656787.A0A370TP55"/>
<keyword evidence="2" id="KW-1185">Reference proteome</keyword>
<organism evidence="1 2">
    <name type="scientific">Venustampulla echinocandica</name>
    <dbReference type="NCBI Taxonomy" id="2656787"/>
    <lineage>
        <taxon>Eukaryota</taxon>
        <taxon>Fungi</taxon>
        <taxon>Dikarya</taxon>
        <taxon>Ascomycota</taxon>
        <taxon>Pezizomycotina</taxon>
        <taxon>Leotiomycetes</taxon>
        <taxon>Helotiales</taxon>
        <taxon>Pleuroascaceae</taxon>
        <taxon>Venustampulla</taxon>
    </lineage>
</organism>
<dbReference type="OrthoDB" id="4062651at2759"/>